<comment type="caution">
    <text evidence="1">The sequence shown here is derived from an EMBL/GenBank/DDBJ whole genome shotgun (WGS) entry which is preliminary data.</text>
</comment>
<evidence type="ECO:0008006" key="3">
    <source>
        <dbReference type="Google" id="ProtNLM"/>
    </source>
</evidence>
<name>A0ABT9YMA4_9BACI</name>
<gene>
    <name evidence="1" type="ORF">J2S05_003829</name>
</gene>
<evidence type="ECO:0000313" key="1">
    <source>
        <dbReference type="EMBL" id="MDQ0209005.1"/>
    </source>
</evidence>
<protein>
    <recommendedName>
        <fullName evidence="3">Competence protein ComG</fullName>
    </recommendedName>
</protein>
<dbReference type="EMBL" id="JAUSUA010000007">
    <property type="protein sequence ID" value="MDQ0209005.1"/>
    <property type="molecule type" value="Genomic_DNA"/>
</dbReference>
<evidence type="ECO:0000313" key="2">
    <source>
        <dbReference type="Proteomes" id="UP001225034"/>
    </source>
</evidence>
<proteinExistence type="predicted"/>
<sequence>MATIFVLPIFIGIHQERVAIKQHEEALLLLEGHVLTYIHGQPLPELEQSSYNLETDDLQDGSKRFCLTWKGANSRDNQSCLYAKK</sequence>
<reference evidence="1 2" key="1">
    <citation type="submission" date="2023-07" db="EMBL/GenBank/DDBJ databases">
        <title>Genomic Encyclopedia of Type Strains, Phase IV (KMG-IV): sequencing the most valuable type-strain genomes for metagenomic binning, comparative biology and taxonomic classification.</title>
        <authorList>
            <person name="Goeker M."/>
        </authorList>
    </citation>
    <scope>NUCLEOTIDE SEQUENCE [LARGE SCALE GENOMIC DNA]</scope>
    <source>
        <strain evidence="1 2">DSM 19154</strain>
    </source>
</reference>
<dbReference type="Proteomes" id="UP001225034">
    <property type="component" value="Unassembled WGS sequence"/>
</dbReference>
<keyword evidence="2" id="KW-1185">Reference proteome</keyword>
<organism evidence="1 2">
    <name type="scientific">Alkalicoccobacillus murimartini</name>
    <dbReference type="NCBI Taxonomy" id="171685"/>
    <lineage>
        <taxon>Bacteria</taxon>
        <taxon>Bacillati</taxon>
        <taxon>Bacillota</taxon>
        <taxon>Bacilli</taxon>
        <taxon>Bacillales</taxon>
        <taxon>Bacillaceae</taxon>
        <taxon>Alkalicoccobacillus</taxon>
    </lineage>
</organism>
<accession>A0ABT9YMA4</accession>